<dbReference type="PROSITE" id="PS50109">
    <property type="entry name" value="HIS_KIN"/>
    <property type="match status" value="1"/>
</dbReference>
<sequence>MTKQSANPKEDKLSGDFYLLQQLQLHQAELEMQNDELRLANEQLELQQLKFAGIYDLAPIGYFILNTDGIVNEVNNAGMSMLGTIKRRILNKRLQSFLSPEYADRYHFFFRDLIRTKSKQSCLLKLLTDNASEVYVQVEGIAISPAEAMPLQCDIAMIDVTERVNADKNLIKTKERLELALEASASGTWELEPDTMTFFLDDTNFQIFAIKNNEFDDKYQTFINMVHPDDRKRVDQHFRKSLNQQSEIDVVCRFLNYAGHECFASIRGHVVREESQPDRFIGIMMDITEKRRIEQESARLKHDQQTAIALATLAAEENERKRISDALHDGVSQLLYGIRIRLSALQTDDNLPEVNGVNALLDAVIEETRNLSFRLAPAILADFGLGATLEELCTRLSTDQMEITANLSGFSRRFSLDIEISIFRIIQELVNNAMKHSGASKITIDVHKNKLIEIHVTDNGRGFPPTAPPQVPTGAGLTSIRNRVNLYNGTLQVKSSVGSGTSVTATLSYRNE</sequence>
<evidence type="ECO:0000256" key="12">
    <source>
        <dbReference type="ARBA" id="ARBA00022777"/>
    </source>
</evidence>
<evidence type="ECO:0000259" key="21">
    <source>
        <dbReference type="PROSITE" id="PS50112"/>
    </source>
</evidence>
<keyword evidence="7" id="KW-0963">Cytoplasm</keyword>
<dbReference type="OrthoDB" id="5401121at2"/>
<evidence type="ECO:0000256" key="19">
    <source>
        <dbReference type="SAM" id="Coils"/>
    </source>
</evidence>
<keyword evidence="9" id="KW-0808">Transferase</keyword>
<dbReference type="SMART" id="SM00091">
    <property type="entry name" value="PAS"/>
    <property type="match status" value="2"/>
</dbReference>
<evidence type="ECO:0000256" key="3">
    <source>
        <dbReference type="ARBA" id="ARBA00004496"/>
    </source>
</evidence>
<evidence type="ECO:0000256" key="9">
    <source>
        <dbReference type="ARBA" id="ARBA00022679"/>
    </source>
</evidence>
<dbReference type="InterPro" id="IPR011712">
    <property type="entry name" value="Sig_transdc_His_kin_sub3_dim/P"/>
</dbReference>
<dbReference type="GO" id="GO:0016020">
    <property type="term" value="C:membrane"/>
    <property type="evidence" value="ECO:0007669"/>
    <property type="project" value="InterPro"/>
</dbReference>
<dbReference type="SUPFAM" id="SSF55785">
    <property type="entry name" value="PYP-like sensor domain (PAS domain)"/>
    <property type="match status" value="2"/>
</dbReference>
<dbReference type="PANTHER" id="PTHR24421">
    <property type="entry name" value="NITRATE/NITRITE SENSOR PROTEIN NARX-RELATED"/>
    <property type="match status" value="1"/>
</dbReference>
<dbReference type="CDD" id="cd00130">
    <property type="entry name" value="PAS"/>
    <property type="match status" value="2"/>
</dbReference>
<evidence type="ECO:0000256" key="13">
    <source>
        <dbReference type="ARBA" id="ARBA00022840"/>
    </source>
</evidence>
<keyword evidence="6" id="KW-0004">4Fe-4S</keyword>
<evidence type="ECO:0000256" key="1">
    <source>
        <dbReference type="ARBA" id="ARBA00000085"/>
    </source>
</evidence>
<keyword evidence="8" id="KW-0597">Phosphoprotein</keyword>
<dbReference type="GO" id="GO:0000155">
    <property type="term" value="F:phosphorelay sensor kinase activity"/>
    <property type="evidence" value="ECO:0007669"/>
    <property type="project" value="InterPro"/>
</dbReference>
<dbReference type="Pfam" id="PF08447">
    <property type="entry name" value="PAS_3"/>
    <property type="match status" value="1"/>
</dbReference>
<dbReference type="InterPro" id="IPR013655">
    <property type="entry name" value="PAS_fold_3"/>
</dbReference>
<dbReference type="GO" id="GO:0051539">
    <property type="term" value="F:4 iron, 4 sulfur cluster binding"/>
    <property type="evidence" value="ECO:0007669"/>
    <property type="project" value="UniProtKB-KW"/>
</dbReference>
<evidence type="ECO:0000256" key="6">
    <source>
        <dbReference type="ARBA" id="ARBA00022485"/>
    </source>
</evidence>
<dbReference type="InterPro" id="IPR003594">
    <property type="entry name" value="HATPase_dom"/>
</dbReference>
<keyword evidence="12" id="KW-0418">Kinase</keyword>
<feature type="domain" description="PAS" evidence="21">
    <location>
        <begin position="47"/>
        <end position="117"/>
    </location>
</feature>
<dbReference type="InterPro" id="IPR036890">
    <property type="entry name" value="HATPase_C_sf"/>
</dbReference>
<evidence type="ECO:0000256" key="8">
    <source>
        <dbReference type="ARBA" id="ARBA00022553"/>
    </source>
</evidence>
<evidence type="ECO:0000256" key="15">
    <source>
        <dbReference type="ARBA" id="ARBA00023012"/>
    </source>
</evidence>
<dbReference type="InterPro" id="IPR035965">
    <property type="entry name" value="PAS-like_dom_sf"/>
</dbReference>
<feature type="domain" description="Histidine kinase" evidence="20">
    <location>
        <begin position="422"/>
        <end position="511"/>
    </location>
</feature>
<evidence type="ECO:0000256" key="2">
    <source>
        <dbReference type="ARBA" id="ARBA00001966"/>
    </source>
</evidence>
<dbReference type="EMBL" id="QWDC01000001">
    <property type="protein sequence ID" value="RFZ94815.1"/>
    <property type="molecule type" value="Genomic_DNA"/>
</dbReference>
<dbReference type="Pfam" id="PF07730">
    <property type="entry name" value="HisKA_3"/>
    <property type="match status" value="1"/>
</dbReference>
<gene>
    <name evidence="22" type="ORF">D0C36_04580</name>
</gene>
<dbReference type="AlphaFoldDB" id="A0A372NXH2"/>
<dbReference type="RefSeq" id="WP_117390373.1">
    <property type="nucleotide sequence ID" value="NZ_QWDC01000001.1"/>
</dbReference>
<keyword evidence="13" id="KW-0067">ATP-binding</keyword>
<feature type="coiled-coil region" evidence="19">
    <location>
        <begin position="20"/>
        <end position="52"/>
    </location>
</feature>
<comment type="subcellular location">
    <subcellularLocation>
        <location evidence="3">Cytoplasm</location>
    </subcellularLocation>
</comment>
<dbReference type="InterPro" id="IPR013656">
    <property type="entry name" value="PAS_4"/>
</dbReference>
<reference evidence="22 23" key="1">
    <citation type="submission" date="2018-08" db="EMBL/GenBank/DDBJ databases">
        <title>Mucilaginibacter sp. MYSH2.</title>
        <authorList>
            <person name="Seo T."/>
        </authorList>
    </citation>
    <scope>NUCLEOTIDE SEQUENCE [LARGE SCALE GENOMIC DNA]</scope>
    <source>
        <strain evidence="22 23">MYSH2</strain>
    </source>
</reference>
<organism evidence="22 23">
    <name type="scientific">Mucilaginibacter conchicola</name>
    <dbReference type="NCBI Taxonomy" id="2303333"/>
    <lineage>
        <taxon>Bacteria</taxon>
        <taxon>Pseudomonadati</taxon>
        <taxon>Bacteroidota</taxon>
        <taxon>Sphingobacteriia</taxon>
        <taxon>Sphingobacteriales</taxon>
        <taxon>Sphingobacteriaceae</taxon>
        <taxon>Mucilaginibacter</taxon>
    </lineage>
</organism>
<keyword evidence="19" id="KW-0175">Coiled coil</keyword>
<evidence type="ECO:0000256" key="11">
    <source>
        <dbReference type="ARBA" id="ARBA00022741"/>
    </source>
</evidence>
<dbReference type="Gene3D" id="3.30.565.10">
    <property type="entry name" value="Histidine kinase-like ATPase, C-terminal domain"/>
    <property type="match status" value="1"/>
</dbReference>
<evidence type="ECO:0000256" key="17">
    <source>
        <dbReference type="ARBA" id="ARBA00024827"/>
    </source>
</evidence>
<dbReference type="CDD" id="cd16917">
    <property type="entry name" value="HATPase_UhpB-NarQ-NarX-like"/>
    <property type="match status" value="1"/>
</dbReference>
<dbReference type="EC" id="2.7.13.3" evidence="4"/>
<dbReference type="GO" id="GO:0005524">
    <property type="term" value="F:ATP binding"/>
    <property type="evidence" value="ECO:0007669"/>
    <property type="project" value="UniProtKB-KW"/>
</dbReference>
<keyword evidence="14" id="KW-0408">Iron</keyword>
<evidence type="ECO:0000256" key="4">
    <source>
        <dbReference type="ARBA" id="ARBA00012438"/>
    </source>
</evidence>
<evidence type="ECO:0000313" key="23">
    <source>
        <dbReference type="Proteomes" id="UP000264217"/>
    </source>
</evidence>
<keyword evidence="11" id="KW-0547">Nucleotide-binding</keyword>
<dbReference type="InterPro" id="IPR050482">
    <property type="entry name" value="Sensor_HK_TwoCompSys"/>
</dbReference>
<evidence type="ECO:0000256" key="5">
    <source>
        <dbReference type="ARBA" id="ARBA00017322"/>
    </source>
</evidence>
<dbReference type="SMART" id="SM00387">
    <property type="entry name" value="HATPase_c"/>
    <property type="match status" value="1"/>
</dbReference>
<keyword evidence="10" id="KW-0479">Metal-binding</keyword>
<evidence type="ECO:0000256" key="10">
    <source>
        <dbReference type="ARBA" id="ARBA00022723"/>
    </source>
</evidence>
<dbReference type="Gene3D" id="1.20.5.1930">
    <property type="match status" value="1"/>
</dbReference>
<name>A0A372NXH2_9SPHI</name>
<dbReference type="GO" id="GO:0005737">
    <property type="term" value="C:cytoplasm"/>
    <property type="evidence" value="ECO:0007669"/>
    <property type="project" value="UniProtKB-SubCell"/>
</dbReference>
<dbReference type="PROSITE" id="PS50112">
    <property type="entry name" value="PAS"/>
    <property type="match status" value="2"/>
</dbReference>
<comment type="caution">
    <text evidence="22">The sequence shown here is derived from an EMBL/GenBank/DDBJ whole genome shotgun (WGS) entry which is preliminary data.</text>
</comment>
<evidence type="ECO:0000256" key="14">
    <source>
        <dbReference type="ARBA" id="ARBA00023004"/>
    </source>
</evidence>
<dbReference type="SUPFAM" id="SSF55874">
    <property type="entry name" value="ATPase domain of HSP90 chaperone/DNA topoisomerase II/histidine kinase"/>
    <property type="match status" value="1"/>
</dbReference>
<accession>A0A372NXH2</accession>
<dbReference type="GO" id="GO:0046872">
    <property type="term" value="F:metal ion binding"/>
    <property type="evidence" value="ECO:0007669"/>
    <property type="project" value="UniProtKB-KW"/>
</dbReference>
<feature type="domain" description="PAS" evidence="21">
    <location>
        <begin position="173"/>
        <end position="245"/>
    </location>
</feature>
<keyword evidence="16" id="KW-0411">Iron-sulfur</keyword>
<dbReference type="Pfam" id="PF02518">
    <property type="entry name" value="HATPase_c"/>
    <property type="match status" value="1"/>
</dbReference>
<evidence type="ECO:0000313" key="22">
    <source>
        <dbReference type="EMBL" id="RFZ94815.1"/>
    </source>
</evidence>
<evidence type="ECO:0000256" key="16">
    <source>
        <dbReference type="ARBA" id="ARBA00023014"/>
    </source>
</evidence>
<proteinExistence type="predicted"/>
<keyword evidence="15" id="KW-0902">Two-component regulatory system</keyword>
<dbReference type="GO" id="GO:0046983">
    <property type="term" value="F:protein dimerization activity"/>
    <property type="evidence" value="ECO:0007669"/>
    <property type="project" value="InterPro"/>
</dbReference>
<keyword evidence="23" id="KW-1185">Reference proteome</keyword>
<comment type="cofactor">
    <cofactor evidence="2">
        <name>[4Fe-4S] cluster</name>
        <dbReference type="ChEBI" id="CHEBI:49883"/>
    </cofactor>
</comment>
<evidence type="ECO:0000256" key="7">
    <source>
        <dbReference type="ARBA" id="ARBA00022490"/>
    </source>
</evidence>
<comment type="catalytic activity">
    <reaction evidence="1">
        <text>ATP + protein L-histidine = ADP + protein N-phospho-L-histidine.</text>
        <dbReference type="EC" id="2.7.13.3"/>
    </reaction>
</comment>
<evidence type="ECO:0000259" key="20">
    <source>
        <dbReference type="PROSITE" id="PS50109"/>
    </source>
</evidence>
<dbReference type="InterPro" id="IPR004358">
    <property type="entry name" value="Sig_transdc_His_kin-like_C"/>
</dbReference>
<dbReference type="InterPro" id="IPR000014">
    <property type="entry name" value="PAS"/>
</dbReference>
<dbReference type="Gene3D" id="3.30.450.20">
    <property type="entry name" value="PAS domain"/>
    <property type="match status" value="2"/>
</dbReference>
<evidence type="ECO:0000256" key="18">
    <source>
        <dbReference type="ARBA" id="ARBA00030800"/>
    </source>
</evidence>
<dbReference type="Pfam" id="PF08448">
    <property type="entry name" value="PAS_4"/>
    <property type="match status" value="1"/>
</dbReference>
<dbReference type="InterPro" id="IPR005467">
    <property type="entry name" value="His_kinase_dom"/>
</dbReference>
<dbReference type="PANTHER" id="PTHR24421:SF10">
    <property type="entry name" value="NITRATE_NITRITE SENSOR PROTEIN NARQ"/>
    <property type="match status" value="1"/>
</dbReference>
<dbReference type="Proteomes" id="UP000264217">
    <property type="component" value="Unassembled WGS sequence"/>
</dbReference>
<dbReference type="NCBIfam" id="TIGR00229">
    <property type="entry name" value="sensory_box"/>
    <property type="match status" value="1"/>
</dbReference>
<comment type="function">
    <text evidence="17">Member of the two-component regulatory system NreB/NreC involved in the control of dissimilatory nitrate/nitrite reduction in response to oxygen. NreB functions as a direct oxygen sensor histidine kinase which is autophosphorylated, in the absence of oxygen, probably at the conserved histidine residue, and transfers its phosphate group probably to a conserved aspartate residue of NreC. NreB/NreC activates the expression of the nitrate (narGHJI) and nitrite (nir) reductase operons, as well as the putative nitrate transporter gene narT.</text>
</comment>
<dbReference type="PRINTS" id="PR00344">
    <property type="entry name" value="BCTRLSENSOR"/>
</dbReference>
<protein>
    <recommendedName>
        <fullName evidence="5">Oxygen sensor histidine kinase NreB</fullName>
        <ecNumber evidence="4">2.7.13.3</ecNumber>
    </recommendedName>
    <alternativeName>
        <fullName evidence="18">Nitrogen regulation protein B</fullName>
    </alternativeName>
</protein>